<evidence type="ECO:0000313" key="3">
    <source>
        <dbReference type="Proteomes" id="UP000054516"/>
    </source>
</evidence>
<dbReference type="Proteomes" id="UP000054516">
    <property type="component" value="Unassembled WGS sequence"/>
</dbReference>
<feature type="region of interest" description="Disordered" evidence="1">
    <location>
        <begin position="68"/>
        <end position="113"/>
    </location>
</feature>
<keyword evidence="3" id="KW-1185">Reference proteome</keyword>
<accession>A0A1S8A6X9</accession>
<gene>
    <name evidence="2" type="ORF">SAMD00023353_1400980</name>
</gene>
<reference evidence="2" key="1">
    <citation type="submission" date="2016-03" db="EMBL/GenBank/DDBJ databases">
        <title>Draft genome sequence of Rosellinia necatrix.</title>
        <authorList>
            <person name="Kanematsu S."/>
        </authorList>
    </citation>
    <scope>NUCLEOTIDE SEQUENCE [LARGE SCALE GENOMIC DNA]</scope>
    <source>
        <strain evidence="2">W97</strain>
    </source>
</reference>
<name>A0A1S8A6X9_ROSNE</name>
<proteinExistence type="predicted"/>
<protein>
    <submittedName>
        <fullName evidence="2">Uncharacterized protein</fullName>
    </submittedName>
</protein>
<evidence type="ECO:0000256" key="1">
    <source>
        <dbReference type="SAM" id="MobiDB-lite"/>
    </source>
</evidence>
<evidence type="ECO:0000313" key="2">
    <source>
        <dbReference type="EMBL" id="GAW25846.1"/>
    </source>
</evidence>
<dbReference type="AlphaFoldDB" id="A0A1S8A6X9"/>
<organism evidence="2">
    <name type="scientific">Rosellinia necatrix</name>
    <name type="common">White root-rot fungus</name>
    <dbReference type="NCBI Taxonomy" id="77044"/>
    <lineage>
        <taxon>Eukaryota</taxon>
        <taxon>Fungi</taxon>
        <taxon>Dikarya</taxon>
        <taxon>Ascomycota</taxon>
        <taxon>Pezizomycotina</taxon>
        <taxon>Sordariomycetes</taxon>
        <taxon>Xylariomycetidae</taxon>
        <taxon>Xylariales</taxon>
        <taxon>Xylariaceae</taxon>
        <taxon>Rosellinia</taxon>
    </lineage>
</organism>
<sequence length="113" mass="12747">MDYKVLFFTKLVLEYIDTCIDGRAQGSFGRAGISATEKRVQEKLFRHLDATTVASAVDPRRLLGRTSIERSEALRETLPSRTPLQKPRLNLPGDRRDASTDPTRAWSRASLDN</sequence>
<dbReference type="EMBL" id="DF977459">
    <property type="protein sequence ID" value="GAW25846.1"/>
    <property type="molecule type" value="Genomic_DNA"/>
</dbReference>